<dbReference type="Proteomes" id="UP000823736">
    <property type="component" value="Unassembled WGS sequence"/>
</dbReference>
<accession>A0A8T4GYN8</accession>
<name>A0A8T4GYN8_9EURY</name>
<organism evidence="1 2">
    <name type="scientific">Halolamina salifodinae</name>
    <dbReference type="NCBI Taxonomy" id="1202767"/>
    <lineage>
        <taxon>Archaea</taxon>
        <taxon>Methanobacteriati</taxon>
        <taxon>Methanobacteriota</taxon>
        <taxon>Stenosarchaea group</taxon>
        <taxon>Halobacteria</taxon>
        <taxon>Halobacteriales</taxon>
        <taxon>Haloferacaceae</taxon>
    </lineage>
</organism>
<reference evidence="1" key="1">
    <citation type="submission" date="2021-03" db="EMBL/GenBank/DDBJ databases">
        <title>Genomic Encyclopedia of Type Strains, Phase IV (KMG-IV): sequencing the most valuable type-strain genomes for metagenomic binning, comparative biology and taxonomic classification.</title>
        <authorList>
            <person name="Goeker M."/>
        </authorList>
    </citation>
    <scope>NUCLEOTIDE SEQUENCE</scope>
    <source>
        <strain evidence="1">DSM 26232</strain>
    </source>
</reference>
<protein>
    <submittedName>
        <fullName evidence="1">Uncharacterized protein</fullName>
    </submittedName>
</protein>
<comment type="caution">
    <text evidence="1">The sequence shown here is derived from an EMBL/GenBank/DDBJ whole genome shotgun (WGS) entry which is preliminary data.</text>
</comment>
<keyword evidence="2" id="KW-1185">Reference proteome</keyword>
<dbReference type="EMBL" id="JAGGLC010000002">
    <property type="protein sequence ID" value="MBP1986674.1"/>
    <property type="molecule type" value="Genomic_DNA"/>
</dbReference>
<dbReference type="AlphaFoldDB" id="A0A8T4GYN8"/>
<evidence type="ECO:0000313" key="1">
    <source>
        <dbReference type="EMBL" id="MBP1986674.1"/>
    </source>
</evidence>
<proteinExistence type="predicted"/>
<evidence type="ECO:0000313" key="2">
    <source>
        <dbReference type="Proteomes" id="UP000823736"/>
    </source>
</evidence>
<sequence>MLVPDGRGVPGAADAALVLVGRDDGHVTDGREFLAE</sequence>
<gene>
    <name evidence="1" type="ORF">J2753_001168</name>
</gene>